<name>A0A897NRF1_9EURY</name>
<reference evidence="1" key="1">
    <citation type="submission" date="2020-11" db="EMBL/GenBank/DDBJ databases">
        <title>Carbohydrate-dependent, anaerobic sulfur respiration: A novel catabolism in halophilic archaea.</title>
        <authorList>
            <person name="Sorokin D.Y."/>
            <person name="Messina E."/>
            <person name="Smedile F."/>
            <person name="La Cono V."/>
            <person name="Hallsworth J.E."/>
            <person name="Yakimov M.M."/>
        </authorList>
    </citation>
    <scope>NUCLEOTIDE SEQUENCE</scope>
    <source>
        <strain evidence="1">HSR-Bgl</strain>
        <plasmid evidence="1">pHSR-Bgl01</plasmid>
    </source>
</reference>
<gene>
    <name evidence="1" type="ORF">HSBGL_4005</name>
</gene>
<sequence length="53" mass="6126">MLVKPSSRSGPQLWKQFPKRLYAEQVQHHGLQAVDTRRHPAKIPQTIARLDIP</sequence>
<dbReference type="Proteomes" id="UP000663305">
    <property type="component" value="Plasmid pHSR-Bgl01"/>
</dbReference>
<proteinExistence type="predicted"/>
<organism evidence="1 2">
    <name type="scientific">Halapricum desulfuricans</name>
    <dbReference type="NCBI Taxonomy" id="2841257"/>
    <lineage>
        <taxon>Archaea</taxon>
        <taxon>Methanobacteriati</taxon>
        <taxon>Methanobacteriota</taxon>
        <taxon>Stenosarchaea group</taxon>
        <taxon>Halobacteria</taxon>
        <taxon>Halobacteriales</taxon>
        <taxon>Haloarculaceae</taxon>
        <taxon>Halapricum</taxon>
    </lineage>
</organism>
<dbReference type="EMBL" id="CP064790">
    <property type="protein sequence ID" value="QSG13419.1"/>
    <property type="molecule type" value="Genomic_DNA"/>
</dbReference>
<protein>
    <submittedName>
        <fullName evidence="1">Uncharacterized protein</fullName>
    </submittedName>
</protein>
<geneLocation type="plasmid" evidence="1 2">
    <name>pHSR-Bgl01</name>
</geneLocation>
<evidence type="ECO:0000313" key="2">
    <source>
        <dbReference type="Proteomes" id="UP000663305"/>
    </source>
</evidence>
<dbReference type="AlphaFoldDB" id="A0A897NRF1"/>
<accession>A0A897NRF1</accession>
<keyword evidence="1" id="KW-0614">Plasmid</keyword>
<evidence type="ECO:0000313" key="1">
    <source>
        <dbReference type="EMBL" id="QSG13419.1"/>
    </source>
</evidence>